<feature type="signal peptide" evidence="1">
    <location>
        <begin position="1"/>
        <end position="22"/>
    </location>
</feature>
<dbReference type="InterPro" id="IPR032710">
    <property type="entry name" value="NTF2-like_dom_sf"/>
</dbReference>
<dbReference type="OrthoDB" id="764454at2"/>
<name>A0A1T5EZJ0_9SPHI</name>
<dbReference type="Gene3D" id="3.10.450.50">
    <property type="match status" value="1"/>
</dbReference>
<feature type="chain" id="PRO_5013273238" evidence="1">
    <location>
        <begin position="23"/>
        <end position="141"/>
    </location>
</feature>
<evidence type="ECO:0000313" key="2">
    <source>
        <dbReference type="EMBL" id="SKB89345.1"/>
    </source>
</evidence>
<keyword evidence="1" id="KW-0732">Signal</keyword>
<keyword evidence="3" id="KW-1185">Reference proteome</keyword>
<accession>A0A1T5EZJ0</accession>
<organism evidence="2 3">
    <name type="scientific">Sphingobacterium nematocida</name>
    <dbReference type="NCBI Taxonomy" id="1513896"/>
    <lineage>
        <taxon>Bacteria</taxon>
        <taxon>Pseudomonadati</taxon>
        <taxon>Bacteroidota</taxon>
        <taxon>Sphingobacteriia</taxon>
        <taxon>Sphingobacteriales</taxon>
        <taxon>Sphingobacteriaceae</taxon>
        <taxon>Sphingobacterium</taxon>
    </lineage>
</organism>
<gene>
    <name evidence="2" type="ORF">SAMN05660841_02922</name>
</gene>
<dbReference type="EMBL" id="FUZF01000013">
    <property type="protein sequence ID" value="SKB89345.1"/>
    <property type="molecule type" value="Genomic_DNA"/>
</dbReference>
<sequence length="141" mass="15819">MKTTMTTIVTAFIMMLSFNSFASIEVNPLKNLSSSKIVIAYLEAATEGSLDMNKYLFSDDFIYLNSASNKSYTKREYTTFLKANKGLKYDCETSYEILDECGKACVAKVSMKFKTFTRIDYVSLSQGADGWKVSKVVTSFS</sequence>
<proteinExistence type="predicted"/>
<evidence type="ECO:0000313" key="3">
    <source>
        <dbReference type="Proteomes" id="UP000190150"/>
    </source>
</evidence>
<reference evidence="3" key="1">
    <citation type="submission" date="2017-02" db="EMBL/GenBank/DDBJ databases">
        <authorList>
            <person name="Varghese N."/>
            <person name="Submissions S."/>
        </authorList>
    </citation>
    <scope>NUCLEOTIDE SEQUENCE [LARGE SCALE GENOMIC DNA]</scope>
    <source>
        <strain evidence="3">DSM 24091</strain>
    </source>
</reference>
<dbReference type="SUPFAM" id="SSF54427">
    <property type="entry name" value="NTF2-like"/>
    <property type="match status" value="1"/>
</dbReference>
<dbReference type="Proteomes" id="UP000190150">
    <property type="component" value="Unassembled WGS sequence"/>
</dbReference>
<evidence type="ECO:0000256" key="1">
    <source>
        <dbReference type="SAM" id="SignalP"/>
    </source>
</evidence>
<dbReference type="AlphaFoldDB" id="A0A1T5EZJ0"/>
<protein>
    <submittedName>
        <fullName evidence="2">Putative lumazine-binding</fullName>
    </submittedName>
</protein>